<dbReference type="STRING" id="1715691.TA5113_01037"/>
<dbReference type="SMART" id="SM00028">
    <property type="entry name" value="TPR"/>
    <property type="match status" value="3"/>
</dbReference>
<name>A0A0N7MBU7_9RHOB</name>
<evidence type="ECO:0000256" key="1">
    <source>
        <dbReference type="PROSITE-ProRule" id="PRU00339"/>
    </source>
</evidence>
<evidence type="ECO:0000256" key="2">
    <source>
        <dbReference type="SAM" id="SignalP"/>
    </source>
</evidence>
<dbReference type="AlphaFoldDB" id="A0A0N7MBU7"/>
<dbReference type="Proteomes" id="UP000051184">
    <property type="component" value="Unassembled WGS sequence"/>
</dbReference>
<feature type="chain" id="PRO_5006016070" evidence="2">
    <location>
        <begin position="21"/>
        <end position="191"/>
    </location>
</feature>
<evidence type="ECO:0000313" key="3">
    <source>
        <dbReference type="EMBL" id="CUK26400.1"/>
    </source>
</evidence>
<dbReference type="InterPro" id="IPR019734">
    <property type="entry name" value="TPR_rpt"/>
</dbReference>
<reference evidence="4" key="1">
    <citation type="submission" date="2015-09" db="EMBL/GenBank/DDBJ databases">
        <authorList>
            <person name="Rodrigo-Torres Lidia"/>
            <person name="Arahal R.David."/>
        </authorList>
    </citation>
    <scope>NUCLEOTIDE SEQUENCE [LARGE SCALE GENOMIC DNA]</scope>
    <source>
        <strain evidence="4">CECT 5114</strain>
    </source>
</reference>
<organism evidence="3 4">
    <name type="scientific">Cognatishimia activa</name>
    <dbReference type="NCBI Taxonomy" id="1715691"/>
    <lineage>
        <taxon>Bacteria</taxon>
        <taxon>Pseudomonadati</taxon>
        <taxon>Pseudomonadota</taxon>
        <taxon>Alphaproteobacteria</taxon>
        <taxon>Rhodobacterales</taxon>
        <taxon>Paracoccaceae</taxon>
        <taxon>Cognatishimia</taxon>
    </lineage>
</organism>
<proteinExistence type="predicted"/>
<feature type="signal peptide" evidence="2">
    <location>
        <begin position="1"/>
        <end position="20"/>
    </location>
</feature>
<feature type="repeat" description="TPR" evidence="1">
    <location>
        <begin position="113"/>
        <end position="146"/>
    </location>
</feature>
<dbReference type="SUPFAM" id="SSF48452">
    <property type="entry name" value="TPR-like"/>
    <property type="match status" value="1"/>
</dbReference>
<evidence type="ECO:0000313" key="4">
    <source>
        <dbReference type="Proteomes" id="UP000051184"/>
    </source>
</evidence>
<protein>
    <submittedName>
        <fullName evidence="3">Type IV pilus biogenesis/stability protein PilW</fullName>
    </submittedName>
</protein>
<keyword evidence="2" id="KW-0732">Signal</keyword>
<sequence>MKQLNRLMSKLVLIFGLALAACTTGGLGTSKDSPFAPSVDSKKDAVDQILVGHRLMDAGEYELALDAYTRAAAKEGLTAEILSNIGSANLRLGRLGQAESNLRDAIEKNEFSPEILNNLGVILIERDKTAEAVQYLRRAFALDNGESDAIRDNLRLALAKFENPDYDASQLEQEFKLVRRGGADYLLQSTP</sequence>
<dbReference type="EMBL" id="CYUE01000020">
    <property type="protein sequence ID" value="CUK26400.1"/>
    <property type="molecule type" value="Genomic_DNA"/>
</dbReference>
<gene>
    <name evidence="3" type="ORF">TA5114_02210</name>
</gene>
<dbReference type="PROSITE" id="PS51257">
    <property type="entry name" value="PROKAR_LIPOPROTEIN"/>
    <property type="match status" value="1"/>
</dbReference>
<keyword evidence="4" id="KW-1185">Reference proteome</keyword>
<dbReference type="Pfam" id="PF13432">
    <property type="entry name" value="TPR_16"/>
    <property type="match status" value="1"/>
</dbReference>
<keyword evidence="1" id="KW-0802">TPR repeat</keyword>
<dbReference type="Gene3D" id="1.25.40.10">
    <property type="entry name" value="Tetratricopeptide repeat domain"/>
    <property type="match status" value="1"/>
</dbReference>
<dbReference type="PROSITE" id="PS50005">
    <property type="entry name" value="TPR"/>
    <property type="match status" value="1"/>
</dbReference>
<accession>A0A0N7MBU7</accession>
<dbReference type="InterPro" id="IPR011990">
    <property type="entry name" value="TPR-like_helical_dom_sf"/>
</dbReference>